<sequence length="447" mass="49760">MQKILIANRGEIAERIIRTCQRLGVETVAIYSDADKDLPYVQQATVARHVGEAPPQKSYLNVERILEIAKEENVDGVHPGYGFLSENGEFAQALQEAGLTFIGPSVDVIKLMGDKLSSRRAMIKAGVPIVPGSEQPVESLEEALVLAEKIGFPVMLKASGGGGGIGMHRCENKQDIENTFEQTKKRAKAYFKNEDMFIEKYVGNAKHIEVQIFGDAHGNVVHMFERNCSVQRRNQKVIEEAQSPAMSQETGIKICEAAVLAAKEVGYKNAGTVEFIMDEEENFYFLEMNTRLQVEHPITECITGLDLVEWQLHVAAGEELPVKQEEITSTGHAIEFRLYAEDPVKFFPSPGLITKWHLPMEEGVRVDSGYGPDLKVTPFYDPMIAKIIVSGETREATIERAKEYLRAASIEGIKTNLPFLIRALETDDFVSGHYHTGFIQSMNPITT</sequence>
<dbReference type="NCBIfam" id="NF006367">
    <property type="entry name" value="PRK08591.1"/>
    <property type="match status" value="1"/>
</dbReference>
<feature type="domain" description="ATP-grasp" evidence="6">
    <location>
        <begin position="119"/>
        <end position="316"/>
    </location>
</feature>
<dbReference type="InterPro" id="IPR016185">
    <property type="entry name" value="PreATP-grasp_dom_sf"/>
</dbReference>
<accession>A0A5D4T891</accession>
<dbReference type="Proteomes" id="UP000322524">
    <property type="component" value="Unassembled WGS sequence"/>
</dbReference>
<comment type="caution">
    <text evidence="8">The sequence shown here is derived from an EMBL/GenBank/DDBJ whole genome shotgun (WGS) entry which is preliminary data.</text>
</comment>
<dbReference type="GO" id="GO:0046872">
    <property type="term" value="F:metal ion binding"/>
    <property type="evidence" value="ECO:0007669"/>
    <property type="project" value="InterPro"/>
</dbReference>
<dbReference type="PROSITE" id="PS00867">
    <property type="entry name" value="CPSASE_2"/>
    <property type="match status" value="1"/>
</dbReference>
<dbReference type="Gene3D" id="3.30.470.20">
    <property type="entry name" value="ATP-grasp fold, B domain"/>
    <property type="match status" value="1"/>
</dbReference>
<dbReference type="Pfam" id="PF02785">
    <property type="entry name" value="Biotin_carb_C"/>
    <property type="match status" value="1"/>
</dbReference>
<reference evidence="8 9" key="1">
    <citation type="submission" date="2019-08" db="EMBL/GenBank/DDBJ databases">
        <title>Bacillus genomes from the desert of Cuatro Cienegas, Coahuila.</title>
        <authorList>
            <person name="Olmedo-Alvarez G."/>
        </authorList>
    </citation>
    <scope>NUCLEOTIDE SEQUENCE [LARGE SCALE GENOMIC DNA]</scope>
    <source>
        <strain evidence="8 9">CH28_1T</strain>
    </source>
</reference>
<dbReference type="SUPFAM" id="SSF51246">
    <property type="entry name" value="Rudiment single hybrid motif"/>
    <property type="match status" value="1"/>
</dbReference>
<dbReference type="RefSeq" id="WP_148986615.1">
    <property type="nucleotide sequence ID" value="NZ_VTEV01000001.1"/>
</dbReference>
<dbReference type="GO" id="GO:0005524">
    <property type="term" value="F:ATP binding"/>
    <property type="evidence" value="ECO:0007669"/>
    <property type="project" value="UniProtKB-UniRule"/>
</dbReference>
<dbReference type="InterPro" id="IPR005481">
    <property type="entry name" value="BC-like_N"/>
</dbReference>
<dbReference type="PROSITE" id="PS50979">
    <property type="entry name" value="BC"/>
    <property type="match status" value="1"/>
</dbReference>
<dbReference type="PROSITE" id="PS00866">
    <property type="entry name" value="CPSASE_1"/>
    <property type="match status" value="1"/>
</dbReference>
<dbReference type="Pfam" id="PF02786">
    <property type="entry name" value="CPSase_L_D2"/>
    <property type="match status" value="1"/>
</dbReference>
<dbReference type="PANTHER" id="PTHR18866">
    <property type="entry name" value="CARBOXYLASE:PYRUVATE/ACETYL-COA/PROPIONYL-COA CARBOXYLASE"/>
    <property type="match status" value="1"/>
</dbReference>
<evidence type="ECO:0000259" key="7">
    <source>
        <dbReference type="PROSITE" id="PS50979"/>
    </source>
</evidence>
<evidence type="ECO:0000256" key="5">
    <source>
        <dbReference type="PROSITE-ProRule" id="PRU00409"/>
    </source>
</evidence>
<dbReference type="GO" id="GO:0016874">
    <property type="term" value="F:ligase activity"/>
    <property type="evidence" value="ECO:0007669"/>
    <property type="project" value="UniProtKB-KW"/>
</dbReference>
<organism evidence="8 9">
    <name type="scientific">Sutcliffiella horikoshii</name>
    <dbReference type="NCBI Taxonomy" id="79883"/>
    <lineage>
        <taxon>Bacteria</taxon>
        <taxon>Bacillati</taxon>
        <taxon>Bacillota</taxon>
        <taxon>Bacilli</taxon>
        <taxon>Bacillales</taxon>
        <taxon>Bacillaceae</taxon>
        <taxon>Sutcliffiella</taxon>
    </lineage>
</organism>
<dbReference type="SMART" id="SM00878">
    <property type="entry name" value="Biotin_carb_C"/>
    <property type="match status" value="1"/>
</dbReference>
<dbReference type="PROSITE" id="PS50975">
    <property type="entry name" value="ATP_GRASP"/>
    <property type="match status" value="1"/>
</dbReference>
<evidence type="ECO:0000259" key="6">
    <source>
        <dbReference type="PROSITE" id="PS50975"/>
    </source>
</evidence>
<dbReference type="InterPro" id="IPR011761">
    <property type="entry name" value="ATP-grasp"/>
</dbReference>
<feature type="domain" description="Biotin carboxylation" evidence="7">
    <location>
        <begin position="1"/>
        <end position="444"/>
    </location>
</feature>
<dbReference type="FunFam" id="3.30.1490.20:FF:000003">
    <property type="entry name" value="acetyl-CoA carboxylase isoform X1"/>
    <property type="match status" value="1"/>
</dbReference>
<dbReference type="AlphaFoldDB" id="A0A5D4T891"/>
<dbReference type="InterPro" id="IPR011054">
    <property type="entry name" value="Rudment_hybrid_motif"/>
</dbReference>
<evidence type="ECO:0000256" key="4">
    <source>
        <dbReference type="ARBA" id="ARBA00023267"/>
    </source>
</evidence>
<evidence type="ECO:0000256" key="3">
    <source>
        <dbReference type="ARBA" id="ARBA00022840"/>
    </source>
</evidence>
<protein>
    <submittedName>
        <fullName evidence="8">Acetyl-CoA carboxylase biotin carboxylase subunit</fullName>
    </submittedName>
</protein>
<dbReference type="STRING" id="79883.GCA_001636495_03127"/>
<dbReference type="FunFam" id="3.40.50.20:FF:000010">
    <property type="entry name" value="Propionyl-CoA carboxylase subunit alpha"/>
    <property type="match status" value="1"/>
</dbReference>
<keyword evidence="3 5" id="KW-0067">ATP-binding</keyword>
<dbReference type="EMBL" id="VTEV01000001">
    <property type="protein sequence ID" value="TYS70702.1"/>
    <property type="molecule type" value="Genomic_DNA"/>
</dbReference>
<dbReference type="SUPFAM" id="SSF52440">
    <property type="entry name" value="PreATP-grasp domain"/>
    <property type="match status" value="1"/>
</dbReference>
<dbReference type="InterPro" id="IPR050856">
    <property type="entry name" value="Biotin_carboxylase_complex"/>
</dbReference>
<dbReference type="PANTHER" id="PTHR18866:SF128">
    <property type="entry name" value="UREA AMIDOLYASE"/>
    <property type="match status" value="1"/>
</dbReference>
<evidence type="ECO:0000313" key="9">
    <source>
        <dbReference type="Proteomes" id="UP000322524"/>
    </source>
</evidence>
<dbReference type="SUPFAM" id="SSF56059">
    <property type="entry name" value="Glutathione synthetase ATP-binding domain-like"/>
    <property type="match status" value="1"/>
</dbReference>
<gene>
    <name evidence="8" type="ORF">FZC76_02065</name>
</gene>
<dbReference type="InterPro" id="IPR005479">
    <property type="entry name" value="CPAse_ATP-bd"/>
</dbReference>
<evidence type="ECO:0000313" key="8">
    <source>
        <dbReference type="EMBL" id="TYS70702.1"/>
    </source>
</evidence>
<dbReference type="Pfam" id="PF00289">
    <property type="entry name" value="Biotin_carb_N"/>
    <property type="match status" value="1"/>
</dbReference>
<keyword evidence="4" id="KW-0092">Biotin</keyword>
<keyword evidence="1" id="KW-0436">Ligase</keyword>
<evidence type="ECO:0000256" key="2">
    <source>
        <dbReference type="ARBA" id="ARBA00022741"/>
    </source>
</evidence>
<dbReference type="OrthoDB" id="9807469at2"/>
<proteinExistence type="predicted"/>
<name>A0A5D4T891_9BACI</name>
<dbReference type="InterPro" id="IPR005482">
    <property type="entry name" value="Biotin_COase_C"/>
</dbReference>
<dbReference type="InterPro" id="IPR011764">
    <property type="entry name" value="Biotin_carboxylation_dom"/>
</dbReference>
<evidence type="ECO:0000256" key="1">
    <source>
        <dbReference type="ARBA" id="ARBA00022598"/>
    </source>
</evidence>
<keyword evidence="2 5" id="KW-0547">Nucleotide-binding</keyword>